<sequence length="387" mass="39401">MQRTITMTLAAFSFLSPGEILFGRGMAQQAVSRIAQRADRVLLVHGAAAGRVAWLRDDLAAAGVQVEGFAVPQEPDVALIEAGVAAARTCGARVIVACGGGSVIDAGKAIAALVPATRPMLEHLEVVGQGLPLDHAPMPFIAIPTTAGTGAEVTKNAVIAVPEARRKVSLRDPRMIADVAIVDPALTDGTPWAVTLASGLDAVTQVIEPYVSPKANALTDALCRDAIPRGLKALCRLREGESSEARDAMALVSLYGGLALANAALGAVHGLAGPIGGMSGAPHGAVCGRLLPFVLACNAERATGDASGRLARVSEWIADALGGTADQAPDRLVDWAEAAGLPGLAAMGVRTADHEDLAQAAVGSSSMKGNPVPLELADLVALMRDAA</sequence>
<dbReference type="Gene3D" id="1.20.1090.10">
    <property type="entry name" value="Dehydroquinate synthase-like - alpha domain"/>
    <property type="match status" value="1"/>
</dbReference>
<gene>
    <name evidence="8" type="ORF">SAMN05443432_10523</name>
</gene>
<dbReference type="AlphaFoldDB" id="A0A1M7GIQ2"/>
<evidence type="ECO:0000256" key="5">
    <source>
        <dbReference type="ARBA" id="ARBA00049243"/>
    </source>
</evidence>
<dbReference type="PANTHER" id="PTHR11496">
    <property type="entry name" value="ALCOHOL DEHYDROGENASE"/>
    <property type="match status" value="1"/>
</dbReference>
<dbReference type="InterPro" id="IPR018211">
    <property type="entry name" value="ADH_Fe_CS"/>
</dbReference>
<accession>A0A1M7GIQ2</accession>
<dbReference type="InterPro" id="IPR039697">
    <property type="entry name" value="Alcohol_dehydrogenase_Fe"/>
</dbReference>
<evidence type="ECO:0000259" key="7">
    <source>
        <dbReference type="Pfam" id="PF25137"/>
    </source>
</evidence>
<keyword evidence="4" id="KW-0520">NAD</keyword>
<evidence type="ECO:0000256" key="1">
    <source>
        <dbReference type="ARBA" id="ARBA00001962"/>
    </source>
</evidence>
<evidence type="ECO:0000259" key="6">
    <source>
        <dbReference type="Pfam" id="PF00465"/>
    </source>
</evidence>
<dbReference type="Proteomes" id="UP000322545">
    <property type="component" value="Unassembled WGS sequence"/>
</dbReference>
<dbReference type="GO" id="GO:0004022">
    <property type="term" value="F:alcohol dehydrogenase (NAD+) activity"/>
    <property type="evidence" value="ECO:0007669"/>
    <property type="project" value="UniProtKB-EC"/>
</dbReference>
<dbReference type="EMBL" id="FRCB01000005">
    <property type="protein sequence ID" value="SHM15807.1"/>
    <property type="molecule type" value="Genomic_DNA"/>
</dbReference>
<dbReference type="GO" id="GO:0046872">
    <property type="term" value="F:metal ion binding"/>
    <property type="evidence" value="ECO:0007669"/>
    <property type="project" value="InterPro"/>
</dbReference>
<comment type="cofactor">
    <cofactor evidence="1">
        <name>Fe cation</name>
        <dbReference type="ChEBI" id="CHEBI:24875"/>
    </cofactor>
</comment>
<dbReference type="Pfam" id="PF25137">
    <property type="entry name" value="ADH_Fe_C"/>
    <property type="match status" value="1"/>
</dbReference>
<comment type="similarity">
    <text evidence="2">Belongs to the iron-containing alcohol dehydrogenase family.</text>
</comment>
<reference evidence="8 9" key="1">
    <citation type="submission" date="2016-11" db="EMBL/GenBank/DDBJ databases">
        <authorList>
            <person name="Varghese N."/>
            <person name="Submissions S."/>
        </authorList>
    </citation>
    <scope>NUCLEOTIDE SEQUENCE [LARGE SCALE GENOMIC DNA]</scope>
    <source>
        <strain evidence="8 9">DSM 28249</strain>
    </source>
</reference>
<dbReference type="PANTHER" id="PTHR11496:SF102">
    <property type="entry name" value="ALCOHOL DEHYDROGENASE 4"/>
    <property type="match status" value="1"/>
</dbReference>
<evidence type="ECO:0000256" key="4">
    <source>
        <dbReference type="ARBA" id="ARBA00023027"/>
    </source>
</evidence>
<comment type="catalytic activity">
    <reaction evidence="5">
        <text>a primary alcohol + NAD(+) = an aldehyde + NADH + H(+)</text>
        <dbReference type="Rhea" id="RHEA:10736"/>
        <dbReference type="ChEBI" id="CHEBI:15378"/>
        <dbReference type="ChEBI" id="CHEBI:15734"/>
        <dbReference type="ChEBI" id="CHEBI:17478"/>
        <dbReference type="ChEBI" id="CHEBI:57540"/>
        <dbReference type="ChEBI" id="CHEBI:57945"/>
        <dbReference type="EC" id="1.1.1.1"/>
    </reaction>
</comment>
<dbReference type="RefSeq" id="WP_149779614.1">
    <property type="nucleotide sequence ID" value="NZ_FRCB01000005.1"/>
</dbReference>
<dbReference type="InterPro" id="IPR001670">
    <property type="entry name" value="ADH_Fe/GldA"/>
</dbReference>
<dbReference type="FunFam" id="3.40.50.1970:FF:000003">
    <property type="entry name" value="Alcohol dehydrogenase, iron-containing"/>
    <property type="match status" value="1"/>
</dbReference>
<evidence type="ECO:0000313" key="8">
    <source>
        <dbReference type="EMBL" id="SHM15807.1"/>
    </source>
</evidence>
<keyword evidence="3" id="KW-0560">Oxidoreductase</keyword>
<dbReference type="InterPro" id="IPR056798">
    <property type="entry name" value="ADH_Fe_C"/>
</dbReference>
<proteinExistence type="inferred from homology"/>
<evidence type="ECO:0000256" key="3">
    <source>
        <dbReference type="ARBA" id="ARBA00023002"/>
    </source>
</evidence>
<protein>
    <submittedName>
        <fullName evidence="8">Uncharacterized protein</fullName>
    </submittedName>
</protein>
<dbReference type="PROSITE" id="PS00913">
    <property type="entry name" value="ADH_IRON_1"/>
    <property type="match status" value="1"/>
</dbReference>
<evidence type="ECO:0000313" key="9">
    <source>
        <dbReference type="Proteomes" id="UP000322545"/>
    </source>
</evidence>
<dbReference type="Pfam" id="PF00465">
    <property type="entry name" value="Fe-ADH"/>
    <property type="match status" value="1"/>
</dbReference>
<feature type="domain" description="Fe-containing alcohol dehydrogenase-like C-terminal" evidence="7">
    <location>
        <begin position="195"/>
        <end position="386"/>
    </location>
</feature>
<keyword evidence="9" id="KW-1185">Reference proteome</keyword>
<dbReference type="SUPFAM" id="SSF56796">
    <property type="entry name" value="Dehydroquinate synthase-like"/>
    <property type="match status" value="1"/>
</dbReference>
<dbReference type="Gene3D" id="3.40.50.1970">
    <property type="match status" value="1"/>
</dbReference>
<name>A0A1M7GIQ2_9RHOB</name>
<dbReference type="CDD" id="cd08183">
    <property type="entry name" value="Fe-ADH-like"/>
    <property type="match status" value="1"/>
</dbReference>
<feature type="domain" description="Alcohol dehydrogenase iron-type/glycerol dehydrogenase GldA" evidence="6">
    <location>
        <begin position="17"/>
        <end position="184"/>
    </location>
</feature>
<organism evidence="8 9">
    <name type="scientific">Roseovarius litoreus</name>
    <dbReference type="NCBI Taxonomy" id="1155722"/>
    <lineage>
        <taxon>Bacteria</taxon>
        <taxon>Pseudomonadati</taxon>
        <taxon>Pseudomonadota</taxon>
        <taxon>Alphaproteobacteria</taxon>
        <taxon>Rhodobacterales</taxon>
        <taxon>Roseobacteraceae</taxon>
        <taxon>Roseovarius</taxon>
    </lineage>
</organism>
<evidence type="ECO:0000256" key="2">
    <source>
        <dbReference type="ARBA" id="ARBA00007358"/>
    </source>
</evidence>